<dbReference type="Proteomes" id="UP000094455">
    <property type="component" value="Unassembled WGS sequence"/>
</dbReference>
<dbReference type="GeneID" id="30181512"/>
<dbReference type="RefSeq" id="XP_019015505.1">
    <property type="nucleotide sequence ID" value="XM_019164825.1"/>
</dbReference>
<proteinExistence type="predicted"/>
<organism evidence="2 3">
    <name type="scientific">Pichia membranifaciens NRRL Y-2026</name>
    <dbReference type="NCBI Taxonomy" id="763406"/>
    <lineage>
        <taxon>Eukaryota</taxon>
        <taxon>Fungi</taxon>
        <taxon>Dikarya</taxon>
        <taxon>Ascomycota</taxon>
        <taxon>Saccharomycotina</taxon>
        <taxon>Pichiomycetes</taxon>
        <taxon>Pichiales</taxon>
        <taxon>Pichiaceae</taxon>
        <taxon>Pichia</taxon>
    </lineage>
</organism>
<reference evidence="2 3" key="1">
    <citation type="journal article" date="2016" name="Proc. Natl. Acad. Sci. U.S.A.">
        <title>Comparative genomics of biotechnologically important yeasts.</title>
        <authorList>
            <person name="Riley R."/>
            <person name="Haridas S."/>
            <person name="Wolfe K.H."/>
            <person name="Lopes M.R."/>
            <person name="Hittinger C.T."/>
            <person name="Goeker M."/>
            <person name="Salamov A.A."/>
            <person name="Wisecaver J.H."/>
            <person name="Long T.M."/>
            <person name="Calvey C.H."/>
            <person name="Aerts A.L."/>
            <person name="Barry K.W."/>
            <person name="Choi C."/>
            <person name="Clum A."/>
            <person name="Coughlan A.Y."/>
            <person name="Deshpande S."/>
            <person name="Douglass A.P."/>
            <person name="Hanson S.J."/>
            <person name="Klenk H.-P."/>
            <person name="LaButti K.M."/>
            <person name="Lapidus A."/>
            <person name="Lindquist E.A."/>
            <person name="Lipzen A.M."/>
            <person name="Meier-Kolthoff J.P."/>
            <person name="Ohm R.A."/>
            <person name="Otillar R.P."/>
            <person name="Pangilinan J.L."/>
            <person name="Peng Y."/>
            <person name="Rokas A."/>
            <person name="Rosa C.A."/>
            <person name="Scheuner C."/>
            <person name="Sibirny A.A."/>
            <person name="Slot J.C."/>
            <person name="Stielow J.B."/>
            <person name="Sun H."/>
            <person name="Kurtzman C.P."/>
            <person name="Blackwell M."/>
            <person name="Grigoriev I.V."/>
            <person name="Jeffries T.W."/>
        </authorList>
    </citation>
    <scope>NUCLEOTIDE SEQUENCE [LARGE SCALE GENOMIC DNA]</scope>
    <source>
        <strain evidence="2 3">NRRL Y-2026</strain>
    </source>
</reference>
<feature type="region of interest" description="Disordered" evidence="1">
    <location>
        <begin position="60"/>
        <end position="88"/>
    </location>
</feature>
<evidence type="ECO:0000313" key="2">
    <source>
        <dbReference type="EMBL" id="ODQ44392.1"/>
    </source>
</evidence>
<gene>
    <name evidence="2" type="ORF">PICMEDRAFT_74634</name>
</gene>
<feature type="compositionally biased region" description="Low complexity" evidence="1">
    <location>
        <begin position="60"/>
        <end position="70"/>
    </location>
</feature>
<dbReference type="OrthoDB" id="10541075at2759"/>
<protein>
    <submittedName>
        <fullName evidence="2">Uncharacterized protein</fullName>
    </submittedName>
</protein>
<feature type="region of interest" description="Disordered" evidence="1">
    <location>
        <begin position="1"/>
        <end position="27"/>
    </location>
</feature>
<name>A0A1E3NE51_9ASCO</name>
<dbReference type="EMBL" id="KV454007">
    <property type="protein sequence ID" value="ODQ44392.1"/>
    <property type="molecule type" value="Genomic_DNA"/>
</dbReference>
<keyword evidence="3" id="KW-1185">Reference proteome</keyword>
<feature type="region of interest" description="Disordered" evidence="1">
    <location>
        <begin position="150"/>
        <end position="208"/>
    </location>
</feature>
<evidence type="ECO:0000313" key="3">
    <source>
        <dbReference type="Proteomes" id="UP000094455"/>
    </source>
</evidence>
<dbReference type="AlphaFoldDB" id="A0A1E3NE51"/>
<evidence type="ECO:0000256" key="1">
    <source>
        <dbReference type="SAM" id="MobiDB-lite"/>
    </source>
</evidence>
<feature type="compositionally biased region" description="Polar residues" evidence="1">
    <location>
        <begin position="198"/>
        <end position="208"/>
    </location>
</feature>
<accession>A0A1E3NE51</accession>
<sequence>MSLRRDLYKGRNSTPLAQGKSGSDENNHWVRDWYDPLAASKEDALLLNSNSTAAANSVLTNTTNTTASNTPEASDMAATPHDEKTPLTLTNEPAQLQGYEVKTWVISNNGSAAESYTDCDFASNPSATHIDLKQYRYPAVLRKGVNLTATSSNNRTAGANGDNDGDNGDDGDKAAGGDGISATDIKSAVGGTGVSGDTLFSSSAAIGQ</sequence>